<accession>A0A1H0RDP8</accession>
<dbReference type="SMART" id="SM00797">
    <property type="entry name" value="AHS2"/>
    <property type="match status" value="1"/>
</dbReference>
<protein>
    <submittedName>
        <fullName evidence="5">Antagonist of KipI</fullName>
    </submittedName>
</protein>
<evidence type="ECO:0000256" key="2">
    <source>
        <dbReference type="ARBA" id="ARBA00022801"/>
    </source>
</evidence>
<name>A0A1H0RDP8_HALAD</name>
<keyword evidence="6" id="KW-1185">Reference proteome</keyword>
<dbReference type="AlphaFoldDB" id="A0A1H0RDP8"/>
<evidence type="ECO:0000256" key="3">
    <source>
        <dbReference type="ARBA" id="ARBA00022840"/>
    </source>
</evidence>
<dbReference type="PANTHER" id="PTHR43309:SF5">
    <property type="entry name" value="5-OXOPROLINASE SUBUNIT C"/>
    <property type="match status" value="1"/>
</dbReference>
<dbReference type="SUPFAM" id="SSF50891">
    <property type="entry name" value="Cyclophilin-like"/>
    <property type="match status" value="1"/>
</dbReference>
<evidence type="ECO:0000259" key="4">
    <source>
        <dbReference type="SMART" id="SM00797"/>
    </source>
</evidence>
<evidence type="ECO:0000256" key="1">
    <source>
        <dbReference type="ARBA" id="ARBA00022741"/>
    </source>
</evidence>
<dbReference type="OrthoDB" id="9782422at2"/>
<sequence>MISVLKSGLMTTIQDTGRYGYQKDGVIVSGAMDPLAHRIANLLLGNSADAATMEITLMGPVLEFQEDAFIAICGGNLTPMIDGDSVSMWKPLYIKKGSELRFGQPKKGFRTYLSIAGGFQVRKVMGSSSTYLRANMGGFDGRTLEKGDQLRFGHLDSQPQHLKEQLKTVDKALSFKEASWFVGPEFTNYTKNDQPIRVMPGREFDLFTEQSKEDFFNGPFQIDSKSDRMGYRLNGTALNLENKKDIVSEAVTFGTIQVPPDGNPILLLADHQTTGGYPKIGQVASIDLPRIAQMRPGESVSFSPITHEEAQRLLLEKEKNLKQLQRGIETKLR</sequence>
<reference evidence="6" key="1">
    <citation type="submission" date="2016-10" db="EMBL/GenBank/DDBJ databases">
        <authorList>
            <person name="Varghese N."/>
            <person name="Submissions S."/>
        </authorList>
    </citation>
    <scope>NUCLEOTIDE SEQUENCE [LARGE SCALE GENOMIC DNA]</scope>
    <source>
        <strain evidence="6">CGMCC 1.3703</strain>
    </source>
</reference>
<keyword evidence="3" id="KW-0067">ATP-binding</keyword>
<dbReference type="InterPro" id="IPR052708">
    <property type="entry name" value="PxpC"/>
</dbReference>
<evidence type="ECO:0000313" key="6">
    <source>
        <dbReference type="Proteomes" id="UP000198860"/>
    </source>
</evidence>
<dbReference type="GO" id="GO:0016787">
    <property type="term" value="F:hydrolase activity"/>
    <property type="evidence" value="ECO:0007669"/>
    <property type="project" value="UniProtKB-KW"/>
</dbReference>
<dbReference type="STRING" id="240303.SAMN05421677_1155"/>
<feature type="domain" description="Carboxyltransferase" evidence="4">
    <location>
        <begin position="23"/>
        <end position="320"/>
    </location>
</feature>
<dbReference type="RefSeq" id="WP_089653278.1">
    <property type="nucleotide sequence ID" value="NZ_FNIZ01000015.1"/>
</dbReference>
<keyword evidence="1" id="KW-0547">Nucleotide-binding</keyword>
<dbReference type="NCBIfam" id="TIGR00724">
    <property type="entry name" value="urea_amlyse_rel"/>
    <property type="match status" value="1"/>
</dbReference>
<evidence type="ECO:0000313" key="5">
    <source>
        <dbReference type="EMBL" id="SDP27309.1"/>
    </source>
</evidence>
<gene>
    <name evidence="5" type="ORF">SAMN05421677_1155</name>
</gene>
<dbReference type="Gene3D" id="2.40.100.10">
    <property type="entry name" value="Cyclophilin-like"/>
    <property type="match status" value="1"/>
</dbReference>
<proteinExistence type="predicted"/>
<dbReference type="InterPro" id="IPR003778">
    <property type="entry name" value="CT_A_B"/>
</dbReference>
<dbReference type="GO" id="GO:0005524">
    <property type="term" value="F:ATP binding"/>
    <property type="evidence" value="ECO:0007669"/>
    <property type="project" value="UniProtKB-KW"/>
</dbReference>
<dbReference type="EMBL" id="FNIZ01000015">
    <property type="protein sequence ID" value="SDP27309.1"/>
    <property type="molecule type" value="Genomic_DNA"/>
</dbReference>
<dbReference type="PANTHER" id="PTHR43309">
    <property type="entry name" value="5-OXOPROLINASE SUBUNIT C"/>
    <property type="match status" value="1"/>
</dbReference>
<dbReference type="Proteomes" id="UP000198860">
    <property type="component" value="Unassembled WGS sequence"/>
</dbReference>
<dbReference type="InterPro" id="IPR029000">
    <property type="entry name" value="Cyclophilin-like_dom_sf"/>
</dbReference>
<organism evidence="5 6">
    <name type="scientific">Halobacillus aidingensis</name>
    <dbReference type="NCBI Taxonomy" id="240303"/>
    <lineage>
        <taxon>Bacteria</taxon>
        <taxon>Bacillati</taxon>
        <taxon>Bacillota</taxon>
        <taxon>Bacilli</taxon>
        <taxon>Bacillales</taxon>
        <taxon>Bacillaceae</taxon>
        <taxon>Halobacillus</taxon>
    </lineage>
</organism>
<dbReference type="Pfam" id="PF02626">
    <property type="entry name" value="CT_A_B"/>
    <property type="match status" value="1"/>
</dbReference>
<keyword evidence="2" id="KW-0378">Hydrolase</keyword>